<dbReference type="Pfam" id="PF00564">
    <property type="entry name" value="PB1"/>
    <property type="match status" value="1"/>
</dbReference>
<organism evidence="8 9">
    <name type="scientific">Ceraceosorus bombacis</name>
    <dbReference type="NCBI Taxonomy" id="401625"/>
    <lineage>
        <taxon>Eukaryota</taxon>
        <taxon>Fungi</taxon>
        <taxon>Dikarya</taxon>
        <taxon>Basidiomycota</taxon>
        <taxon>Ustilaginomycotina</taxon>
        <taxon>Exobasidiomycetes</taxon>
        <taxon>Ceraceosorales</taxon>
        <taxon>Ceraceosoraceae</taxon>
        <taxon>Ceraceosorus</taxon>
    </lineage>
</organism>
<dbReference type="InterPro" id="IPR000270">
    <property type="entry name" value="PB1_dom"/>
</dbReference>
<dbReference type="PANTHER" id="PTHR15090">
    <property type="entry name" value="SEQUESTOSOME 1-RELATED"/>
    <property type="match status" value="1"/>
</dbReference>
<reference evidence="8 9" key="1">
    <citation type="submission" date="2014-09" db="EMBL/GenBank/DDBJ databases">
        <authorList>
            <person name="Magalhaes I.L.F."/>
            <person name="Oliveira U."/>
            <person name="Santos F.R."/>
            <person name="Vidigal T.H.D.A."/>
            <person name="Brescovit A.D."/>
            <person name="Santos A.J."/>
        </authorList>
    </citation>
    <scope>NUCLEOTIDE SEQUENCE [LARGE SCALE GENOMIC DNA]</scope>
</reference>
<keyword evidence="1" id="KW-0479">Metal-binding</keyword>
<dbReference type="OrthoDB" id="661148at2759"/>
<dbReference type="GO" id="GO:0005080">
    <property type="term" value="F:protein kinase C binding"/>
    <property type="evidence" value="ECO:0007669"/>
    <property type="project" value="TreeGrafter"/>
</dbReference>
<dbReference type="InterPro" id="IPR053793">
    <property type="entry name" value="PB1-like"/>
</dbReference>
<dbReference type="GO" id="GO:0008270">
    <property type="term" value="F:zinc ion binding"/>
    <property type="evidence" value="ECO:0007669"/>
    <property type="project" value="UniProtKB-KW"/>
</dbReference>
<dbReference type="GO" id="GO:0070530">
    <property type="term" value="F:K63-linked polyubiquitin modification-dependent protein binding"/>
    <property type="evidence" value="ECO:0007669"/>
    <property type="project" value="TreeGrafter"/>
</dbReference>
<evidence type="ECO:0000256" key="1">
    <source>
        <dbReference type="ARBA" id="ARBA00022723"/>
    </source>
</evidence>
<proteinExistence type="predicted"/>
<dbReference type="InterPro" id="IPR043145">
    <property type="entry name" value="Znf_ZZ_sf"/>
</dbReference>
<feature type="domain" description="ZZ-type" evidence="6">
    <location>
        <begin position="305"/>
        <end position="364"/>
    </location>
</feature>
<accession>A0A0P1BBX6</accession>
<feature type="compositionally biased region" description="Low complexity" evidence="5">
    <location>
        <begin position="170"/>
        <end position="185"/>
    </location>
</feature>
<sequence length="707" mass="76065">MSAPFGALPTGSLIIKASCDERLKRLAFGPPLEALRHVEVRERVAEILQLDDATPFAVCWNDDDGETCEIESDADLREALIYHAPSDPARLHETVTMRVVVRIDAAIDFSDFSSNSSAFAAPRSTRSASLAGSFYRPPPPPSPPSFFANSEADVDEDEARSAWASTSAGSIANKASSTSSASDWSYVDQDREERDSSSLASWSRDGASTDYALQSGSSNDSAIDVLEATWERARNGRAQPPGPTSNGLDLLSWRNALPSRSRSSSSSSGSDATEAGRSPRSNIAALDALRLQSRALAQSAGQAPHLGVTCSTCGIQPIRGPRFHCTECPEGVDLCTPCEAASQFTSAAGHSASHAMLKVQTPISSVSVASALGTALMSTQQRLYAEAASAGVRGAPPAFQQSFDAAGNELRVPGEWNSANFARDTSATCDYCNGNLEDVRFLCANCPLQINNGEGYNLCQTCERHSLQCHDPAHFFLKIRIPRGQPAQLRLDAHMHDFREALLPMLYKDLVGDESASSAGSSSGASNTILNYRMARELFARGQRDAPSANAQAAWPNASSSTTLVPFGQRQLPDLPGSIRARIGHWGRQLRDEYELRQLVPAGFGSTNSPGDAAMATKRQNLVPVESLVHPSTMCDGCYEVISGPWLRCCNCPASYDVCEACEARLGHNPRHAFAVFKQPLDLDLFRSAVDMEDNRANRPLLPFLLT</sequence>
<dbReference type="Pfam" id="PF00569">
    <property type="entry name" value="ZZ"/>
    <property type="match status" value="1"/>
</dbReference>
<dbReference type="GO" id="GO:0016235">
    <property type="term" value="C:aggresome"/>
    <property type="evidence" value="ECO:0007669"/>
    <property type="project" value="TreeGrafter"/>
</dbReference>
<evidence type="ECO:0000313" key="8">
    <source>
        <dbReference type="EMBL" id="CEH13515.1"/>
    </source>
</evidence>
<dbReference type="InterPro" id="IPR000433">
    <property type="entry name" value="Znf_ZZ"/>
</dbReference>
<keyword evidence="3" id="KW-0862">Zinc</keyword>
<dbReference type="GO" id="GO:0000423">
    <property type="term" value="P:mitophagy"/>
    <property type="evidence" value="ECO:0007669"/>
    <property type="project" value="TreeGrafter"/>
</dbReference>
<protein>
    <submittedName>
        <fullName evidence="8">SEQUESTOSOME 1-RELATED</fullName>
    </submittedName>
</protein>
<feature type="compositionally biased region" description="Low complexity" evidence="5">
    <location>
        <begin position="259"/>
        <end position="270"/>
    </location>
</feature>
<dbReference type="STRING" id="401625.A0A0P1BBX6"/>
<feature type="region of interest" description="Disordered" evidence="5">
    <location>
        <begin position="258"/>
        <end position="281"/>
    </location>
</feature>
<evidence type="ECO:0000256" key="3">
    <source>
        <dbReference type="ARBA" id="ARBA00022833"/>
    </source>
</evidence>
<dbReference type="PROSITE" id="PS50135">
    <property type="entry name" value="ZF_ZZ_2"/>
    <property type="match status" value="1"/>
</dbReference>
<keyword evidence="2 4" id="KW-0863">Zinc-finger</keyword>
<dbReference type="AlphaFoldDB" id="A0A0P1BBX6"/>
<dbReference type="PROSITE" id="PS51745">
    <property type="entry name" value="PB1"/>
    <property type="match status" value="1"/>
</dbReference>
<dbReference type="Proteomes" id="UP000054845">
    <property type="component" value="Unassembled WGS sequence"/>
</dbReference>
<evidence type="ECO:0000256" key="4">
    <source>
        <dbReference type="PROSITE-ProRule" id="PRU00228"/>
    </source>
</evidence>
<feature type="domain" description="PB1" evidence="7">
    <location>
        <begin position="12"/>
        <end position="96"/>
    </location>
</feature>
<feature type="region of interest" description="Disordered" evidence="5">
    <location>
        <begin position="129"/>
        <end position="205"/>
    </location>
</feature>
<dbReference type="GO" id="GO:0035973">
    <property type="term" value="P:aggrephagy"/>
    <property type="evidence" value="ECO:0007669"/>
    <property type="project" value="TreeGrafter"/>
</dbReference>
<dbReference type="SUPFAM" id="SSF57850">
    <property type="entry name" value="RING/U-box"/>
    <property type="match status" value="3"/>
</dbReference>
<evidence type="ECO:0000256" key="2">
    <source>
        <dbReference type="ARBA" id="ARBA00022771"/>
    </source>
</evidence>
<dbReference type="GO" id="GO:0007032">
    <property type="term" value="P:endosome organization"/>
    <property type="evidence" value="ECO:0007669"/>
    <property type="project" value="TreeGrafter"/>
</dbReference>
<name>A0A0P1BBX6_9BASI</name>
<dbReference type="Gene3D" id="3.10.20.90">
    <property type="entry name" value="Phosphatidylinositol 3-kinase Catalytic Subunit, Chain A, domain 1"/>
    <property type="match status" value="1"/>
</dbReference>
<evidence type="ECO:0000259" key="7">
    <source>
        <dbReference type="PROSITE" id="PS51745"/>
    </source>
</evidence>
<dbReference type="PANTHER" id="PTHR15090:SF0">
    <property type="entry name" value="SEQUESTOSOME-1"/>
    <property type="match status" value="1"/>
</dbReference>
<dbReference type="EMBL" id="CCYA01000221">
    <property type="protein sequence ID" value="CEH13515.1"/>
    <property type="molecule type" value="Genomic_DNA"/>
</dbReference>
<dbReference type="SMART" id="SM00666">
    <property type="entry name" value="PB1"/>
    <property type="match status" value="1"/>
</dbReference>
<dbReference type="Gene3D" id="3.30.60.90">
    <property type="match status" value="3"/>
</dbReference>
<dbReference type="SUPFAM" id="SSF54277">
    <property type="entry name" value="CAD &amp; PB1 domains"/>
    <property type="match status" value="1"/>
</dbReference>
<dbReference type="GO" id="GO:0044753">
    <property type="term" value="C:amphisome"/>
    <property type="evidence" value="ECO:0007669"/>
    <property type="project" value="TreeGrafter"/>
</dbReference>
<keyword evidence="9" id="KW-1185">Reference proteome</keyword>
<evidence type="ECO:0000256" key="5">
    <source>
        <dbReference type="SAM" id="MobiDB-lite"/>
    </source>
</evidence>
<dbReference type="SMART" id="SM00291">
    <property type="entry name" value="ZnF_ZZ"/>
    <property type="match status" value="3"/>
</dbReference>
<dbReference type="InterPro" id="IPR052260">
    <property type="entry name" value="Autophagy_Rcpt_SigReg"/>
</dbReference>
<evidence type="ECO:0000313" key="9">
    <source>
        <dbReference type="Proteomes" id="UP000054845"/>
    </source>
</evidence>
<evidence type="ECO:0000259" key="6">
    <source>
        <dbReference type="PROSITE" id="PS50135"/>
    </source>
</evidence>